<feature type="signal peptide" evidence="1">
    <location>
        <begin position="1"/>
        <end position="23"/>
    </location>
</feature>
<feature type="chain" id="PRO_5001863463" evidence="1">
    <location>
        <begin position="24"/>
        <end position="290"/>
    </location>
</feature>
<organism evidence="2 3">
    <name type="scientific">Photobacterium aphoticum</name>
    <dbReference type="NCBI Taxonomy" id="754436"/>
    <lineage>
        <taxon>Bacteria</taxon>
        <taxon>Pseudomonadati</taxon>
        <taxon>Pseudomonadota</taxon>
        <taxon>Gammaproteobacteria</taxon>
        <taxon>Vibrionales</taxon>
        <taxon>Vibrionaceae</taxon>
        <taxon>Photobacterium</taxon>
    </lineage>
</organism>
<keyword evidence="1" id="KW-0732">Signal</keyword>
<sequence length="290" mass="33012">MMTFFSNLITWLILLVLWLSANAAEAVTPTTSPLNPSSLSASTLSPDEQHNVMRVKLAYGEAASQRVIRWRQLLGQVKTEQSRPAGSDQNLAHNHDHNKSTAQPIPALLQSVNQFYNRLVFLDDPIVWGKEDYWATPLEFLGVGAGDCEDYSIAKYFSLRELGVADNKLRLIYVKALQLNQFHMVLAYYPTPAAVPLLLDNLTPQILRATERRDLQPIYSFNGSQLWLMKQRGEGKAVGQARQIKKWEQLRTRFRHNELAQPIIMPYTRLPPRIPHHNQYDAGVIEAIRA</sequence>
<comment type="caution">
    <text evidence="2">The sequence shown here is derived from an EMBL/GenBank/DDBJ whole genome shotgun (WGS) entry which is preliminary data.</text>
</comment>
<dbReference type="Pfam" id="PF06035">
    <property type="entry name" value="Peptidase_C93"/>
    <property type="match status" value="1"/>
</dbReference>
<dbReference type="PANTHER" id="PTHR39327">
    <property type="match status" value="1"/>
</dbReference>
<gene>
    <name evidence="2" type="ORF">JCM19237_5090</name>
</gene>
<dbReference type="EMBL" id="BBMN01000001">
    <property type="protein sequence ID" value="GAL02197.1"/>
    <property type="molecule type" value="Genomic_DNA"/>
</dbReference>
<dbReference type="InterPro" id="IPR010319">
    <property type="entry name" value="Transglutaminase-like_Cys_pept"/>
</dbReference>
<name>A0A090R3G4_9GAMM</name>
<proteinExistence type="predicted"/>
<evidence type="ECO:0000313" key="3">
    <source>
        <dbReference type="Proteomes" id="UP000029227"/>
    </source>
</evidence>
<protein>
    <submittedName>
        <fullName evidence="2">T1SS associated transglutaminase-like cysteine proteinase LapP</fullName>
    </submittedName>
</protein>
<dbReference type="PANTHER" id="PTHR39327:SF1">
    <property type="entry name" value="BLR5470 PROTEIN"/>
    <property type="match status" value="1"/>
</dbReference>
<dbReference type="AlphaFoldDB" id="A0A090R3G4"/>
<accession>A0A090R3G4</accession>
<reference evidence="2 3" key="1">
    <citation type="journal article" date="2014" name="Genome Announc.">
        <title>Draft Genome Sequences of Two Vibrionaceae Species, Vibrio ponticus C121 and Photobacterium aphoticum C119, Isolated as Coral Reef Microbiota.</title>
        <authorList>
            <person name="Al-saari N."/>
            <person name="Meirelles P.M."/>
            <person name="Mino S."/>
            <person name="Suda W."/>
            <person name="Oshima K."/>
            <person name="Hattori M."/>
            <person name="Ohkuma M."/>
            <person name="Thompson F.L."/>
            <person name="Gomez-Gil B."/>
            <person name="Sawabe T."/>
            <person name="Sawabe T."/>
        </authorList>
    </citation>
    <scope>NUCLEOTIDE SEQUENCE [LARGE SCALE GENOMIC DNA]</scope>
    <source>
        <strain evidence="2 3">JCM 19237</strain>
    </source>
</reference>
<dbReference type="Gene3D" id="3.10.620.30">
    <property type="match status" value="1"/>
</dbReference>
<evidence type="ECO:0000313" key="2">
    <source>
        <dbReference type="EMBL" id="GAL02197.1"/>
    </source>
</evidence>
<dbReference type="STRING" id="754436.JCM19237_5090"/>
<dbReference type="Proteomes" id="UP000029227">
    <property type="component" value="Unassembled WGS sequence"/>
</dbReference>
<evidence type="ECO:0000256" key="1">
    <source>
        <dbReference type="SAM" id="SignalP"/>
    </source>
</evidence>
<dbReference type="eggNOG" id="COG3672">
    <property type="taxonomic scope" value="Bacteria"/>
</dbReference>